<evidence type="ECO:0000313" key="3">
    <source>
        <dbReference type="Proteomes" id="UP000789901"/>
    </source>
</evidence>
<keyword evidence="3" id="KW-1185">Reference proteome</keyword>
<keyword evidence="1" id="KW-0472">Membrane</keyword>
<comment type="caution">
    <text evidence="2">The sequence shown here is derived from an EMBL/GenBank/DDBJ whole genome shotgun (WGS) entry which is preliminary data.</text>
</comment>
<name>A0ABN7UP44_GIGMA</name>
<keyword evidence="1" id="KW-0812">Transmembrane</keyword>
<dbReference type="Proteomes" id="UP000789901">
    <property type="component" value="Unassembled WGS sequence"/>
</dbReference>
<evidence type="ECO:0000256" key="1">
    <source>
        <dbReference type="SAM" id="Phobius"/>
    </source>
</evidence>
<dbReference type="EMBL" id="CAJVQB010004731">
    <property type="protein sequence ID" value="CAG8643938.1"/>
    <property type="molecule type" value="Genomic_DNA"/>
</dbReference>
<reference evidence="2 3" key="1">
    <citation type="submission" date="2021-06" db="EMBL/GenBank/DDBJ databases">
        <authorList>
            <person name="Kallberg Y."/>
            <person name="Tangrot J."/>
            <person name="Rosling A."/>
        </authorList>
    </citation>
    <scope>NUCLEOTIDE SEQUENCE [LARGE SCALE GENOMIC DNA]</scope>
    <source>
        <strain evidence="2 3">120-4 pot B 10/14</strain>
    </source>
</reference>
<keyword evidence="1" id="KW-1133">Transmembrane helix</keyword>
<feature type="transmembrane region" description="Helical" evidence="1">
    <location>
        <begin position="6"/>
        <end position="35"/>
    </location>
</feature>
<gene>
    <name evidence="2" type="ORF">GMARGA_LOCUS8993</name>
</gene>
<sequence>MDDIFIYPIACIGGINSGMILFLVVDHIIATVTFVNQFDTSKLQWIINIISVENVSANRSDIYFSFKNGLIAIFSDLINLIYNVTGI</sequence>
<accession>A0ABN7UP44</accession>
<organism evidence="2 3">
    <name type="scientific">Gigaspora margarita</name>
    <dbReference type="NCBI Taxonomy" id="4874"/>
    <lineage>
        <taxon>Eukaryota</taxon>
        <taxon>Fungi</taxon>
        <taxon>Fungi incertae sedis</taxon>
        <taxon>Mucoromycota</taxon>
        <taxon>Glomeromycotina</taxon>
        <taxon>Glomeromycetes</taxon>
        <taxon>Diversisporales</taxon>
        <taxon>Gigasporaceae</taxon>
        <taxon>Gigaspora</taxon>
    </lineage>
</organism>
<evidence type="ECO:0000313" key="2">
    <source>
        <dbReference type="EMBL" id="CAG8643938.1"/>
    </source>
</evidence>
<protein>
    <submittedName>
        <fullName evidence="2">41803_t:CDS:1</fullName>
    </submittedName>
</protein>
<proteinExistence type="predicted"/>